<evidence type="ECO:0000259" key="1">
    <source>
        <dbReference type="PROSITE" id="PS50053"/>
    </source>
</evidence>
<dbReference type="InterPro" id="IPR040015">
    <property type="entry name" value="UBL3-like"/>
</dbReference>
<dbReference type="PaxDb" id="55529-EKX50146"/>
<dbReference type="RefSeq" id="XP_005837126.1">
    <property type="nucleotide sequence ID" value="XM_005837069.1"/>
</dbReference>
<evidence type="ECO:0000313" key="2">
    <source>
        <dbReference type="EMBL" id="EKX50146.1"/>
    </source>
</evidence>
<dbReference type="InterPro" id="IPR039540">
    <property type="entry name" value="UBL3-like_ubiquitin_dom"/>
</dbReference>
<dbReference type="CDD" id="cd01814">
    <property type="entry name" value="Ubl_MUBs_plant"/>
    <property type="match status" value="1"/>
</dbReference>
<dbReference type="Pfam" id="PF13881">
    <property type="entry name" value="Rad60-SLD_2"/>
    <property type="match status" value="1"/>
</dbReference>
<dbReference type="SUPFAM" id="SSF54236">
    <property type="entry name" value="Ubiquitin-like"/>
    <property type="match status" value="1"/>
</dbReference>
<name>L1JNI2_GUITC</name>
<dbReference type="PANTHER" id="PTHR13169:SF0">
    <property type="entry name" value="UBIQUITIN-LIKE PROTEIN 3"/>
    <property type="match status" value="1"/>
</dbReference>
<dbReference type="PROSITE" id="PS50053">
    <property type="entry name" value="UBIQUITIN_2"/>
    <property type="match status" value="1"/>
</dbReference>
<protein>
    <recommendedName>
        <fullName evidence="1">Ubiquitin-like domain-containing protein</fullName>
    </recommendedName>
</protein>
<dbReference type="HOGENOM" id="CLU_176594_0_0_1"/>
<dbReference type="PANTHER" id="PTHR13169">
    <property type="entry name" value="UBIQUITIN-LIKE PROTEIN 3 HCG-1 PROTEIN"/>
    <property type="match status" value="1"/>
</dbReference>
<reference evidence="2 4" key="1">
    <citation type="journal article" date="2012" name="Nature">
        <title>Algal genomes reveal evolutionary mosaicism and the fate of nucleomorphs.</title>
        <authorList>
            <consortium name="DOE Joint Genome Institute"/>
            <person name="Curtis B.A."/>
            <person name="Tanifuji G."/>
            <person name="Burki F."/>
            <person name="Gruber A."/>
            <person name="Irimia M."/>
            <person name="Maruyama S."/>
            <person name="Arias M.C."/>
            <person name="Ball S.G."/>
            <person name="Gile G.H."/>
            <person name="Hirakawa Y."/>
            <person name="Hopkins J.F."/>
            <person name="Kuo A."/>
            <person name="Rensing S.A."/>
            <person name="Schmutz J."/>
            <person name="Symeonidi A."/>
            <person name="Elias M."/>
            <person name="Eveleigh R.J."/>
            <person name="Herman E.K."/>
            <person name="Klute M.J."/>
            <person name="Nakayama T."/>
            <person name="Obornik M."/>
            <person name="Reyes-Prieto A."/>
            <person name="Armbrust E.V."/>
            <person name="Aves S.J."/>
            <person name="Beiko R.G."/>
            <person name="Coutinho P."/>
            <person name="Dacks J.B."/>
            <person name="Durnford D.G."/>
            <person name="Fast N.M."/>
            <person name="Green B.R."/>
            <person name="Grisdale C.J."/>
            <person name="Hempel F."/>
            <person name="Henrissat B."/>
            <person name="Hoppner M.P."/>
            <person name="Ishida K."/>
            <person name="Kim E."/>
            <person name="Koreny L."/>
            <person name="Kroth P.G."/>
            <person name="Liu Y."/>
            <person name="Malik S.B."/>
            <person name="Maier U.G."/>
            <person name="McRose D."/>
            <person name="Mock T."/>
            <person name="Neilson J.A."/>
            <person name="Onodera N.T."/>
            <person name="Poole A.M."/>
            <person name="Pritham E.J."/>
            <person name="Richards T.A."/>
            <person name="Rocap G."/>
            <person name="Roy S.W."/>
            <person name="Sarai C."/>
            <person name="Schaack S."/>
            <person name="Shirato S."/>
            <person name="Slamovits C.H."/>
            <person name="Spencer D.F."/>
            <person name="Suzuki S."/>
            <person name="Worden A.Z."/>
            <person name="Zauner S."/>
            <person name="Barry K."/>
            <person name="Bell C."/>
            <person name="Bharti A.K."/>
            <person name="Crow J.A."/>
            <person name="Grimwood J."/>
            <person name="Kramer R."/>
            <person name="Lindquist E."/>
            <person name="Lucas S."/>
            <person name="Salamov A."/>
            <person name="McFadden G.I."/>
            <person name="Lane C.E."/>
            <person name="Keeling P.J."/>
            <person name="Gray M.W."/>
            <person name="Grigoriev I.V."/>
            <person name="Archibald J.M."/>
        </authorList>
    </citation>
    <scope>NUCLEOTIDE SEQUENCE</scope>
    <source>
        <strain evidence="2 4">CCMP2712</strain>
    </source>
</reference>
<sequence length="104" mass="11725">MYEIKFMFADAKTMEDSFESGCSIQSAKAKLVSKWPADRDPVSGPDDLKLIYNGKILENNKTFEDYKVPLNNQIIMHIQPRLAAVNKTPASTSQEHVNKCCIIC</sequence>
<dbReference type="OrthoDB" id="1043111at2759"/>
<evidence type="ECO:0000313" key="4">
    <source>
        <dbReference type="Proteomes" id="UP000011087"/>
    </source>
</evidence>
<accession>L1JNI2</accession>
<dbReference type="Gene3D" id="3.10.20.90">
    <property type="entry name" value="Phosphatidylinositol 3-kinase Catalytic Subunit, Chain A, domain 1"/>
    <property type="match status" value="1"/>
</dbReference>
<reference evidence="4" key="2">
    <citation type="submission" date="2012-11" db="EMBL/GenBank/DDBJ databases">
        <authorList>
            <person name="Kuo A."/>
            <person name="Curtis B.A."/>
            <person name="Tanifuji G."/>
            <person name="Burki F."/>
            <person name="Gruber A."/>
            <person name="Irimia M."/>
            <person name="Maruyama S."/>
            <person name="Arias M.C."/>
            <person name="Ball S.G."/>
            <person name="Gile G.H."/>
            <person name="Hirakawa Y."/>
            <person name="Hopkins J.F."/>
            <person name="Rensing S.A."/>
            <person name="Schmutz J."/>
            <person name="Symeonidi A."/>
            <person name="Elias M."/>
            <person name="Eveleigh R.J."/>
            <person name="Herman E.K."/>
            <person name="Klute M.J."/>
            <person name="Nakayama T."/>
            <person name="Obornik M."/>
            <person name="Reyes-Prieto A."/>
            <person name="Armbrust E.V."/>
            <person name="Aves S.J."/>
            <person name="Beiko R.G."/>
            <person name="Coutinho P."/>
            <person name="Dacks J.B."/>
            <person name="Durnford D.G."/>
            <person name="Fast N.M."/>
            <person name="Green B.R."/>
            <person name="Grisdale C."/>
            <person name="Hempe F."/>
            <person name="Henrissat B."/>
            <person name="Hoppner M.P."/>
            <person name="Ishida K.-I."/>
            <person name="Kim E."/>
            <person name="Koreny L."/>
            <person name="Kroth P.G."/>
            <person name="Liu Y."/>
            <person name="Malik S.-B."/>
            <person name="Maier U.G."/>
            <person name="McRose D."/>
            <person name="Mock T."/>
            <person name="Neilson J.A."/>
            <person name="Onodera N.T."/>
            <person name="Poole A.M."/>
            <person name="Pritham E.J."/>
            <person name="Richards T.A."/>
            <person name="Rocap G."/>
            <person name="Roy S.W."/>
            <person name="Sarai C."/>
            <person name="Schaack S."/>
            <person name="Shirato S."/>
            <person name="Slamovits C.H."/>
            <person name="Spencer D.F."/>
            <person name="Suzuki S."/>
            <person name="Worden A.Z."/>
            <person name="Zauner S."/>
            <person name="Barry K."/>
            <person name="Bell C."/>
            <person name="Bharti A.K."/>
            <person name="Crow J.A."/>
            <person name="Grimwood J."/>
            <person name="Kramer R."/>
            <person name="Lindquist E."/>
            <person name="Lucas S."/>
            <person name="Salamov A."/>
            <person name="McFadden G.I."/>
            <person name="Lane C.E."/>
            <person name="Keeling P.J."/>
            <person name="Gray M.W."/>
            <person name="Grigoriev I.V."/>
            <person name="Archibald J.M."/>
        </authorList>
    </citation>
    <scope>NUCLEOTIDE SEQUENCE</scope>
    <source>
        <strain evidence="4">CCMP2712</strain>
    </source>
</reference>
<dbReference type="eggNOG" id="ENOG502RYGN">
    <property type="taxonomic scope" value="Eukaryota"/>
</dbReference>
<dbReference type="OMA" id="NTCGCTI"/>
<keyword evidence="4" id="KW-1185">Reference proteome</keyword>
<dbReference type="GeneID" id="17307035"/>
<reference evidence="3" key="3">
    <citation type="submission" date="2015-06" db="UniProtKB">
        <authorList>
            <consortium name="EnsemblProtists"/>
        </authorList>
    </citation>
    <scope>IDENTIFICATION</scope>
</reference>
<evidence type="ECO:0000313" key="3">
    <source>
        <dbReference type="EnsemblProtists" id="EKX50146"/>
    </source>
</evidence>
<dbReference type="Proteomes" id="UP000011087">
    <property type="component" value="Unassembled WGS sequence"/>
</dbReference>
<organism evidence="2">
    <name type="scientific">Guillardia theta (strain CCMP2712)</name>
    <name type="common">Cryptophyte</name>
    <dbReference type="NCBI Taxonomy" id="905079"/>
    <lineage>
        <taxon>Eukaryota</taxon>
        <taxon>Cryptophyceae</taxon>
        <taxon>Pyrenomonadales</taxon>
        <taxon>Geminigeraceae</taxon>
        <taxon>Guillardia</taxon>
    </lineage>
</organism>
<dbReference type="KEGG" id="gtt:GUITHDRAFT_151230"/>
<dbReference type="InterPro" id="IPR029071">
    <property type="entry name" value="Ubiquitin-like_domsf"/>
</dbReference>
<dbReference type="EnsemblProtists" id="EKX50146">
    <property type="protein sequence ID" value="EKX50146"/>
    <property type="gene ID" value="GUITHDRAFT_151230"/>
</dbReference>
<feature type="domain" description="Ubiquitin-like" evidence="1">
    <location>
        <begin position="2"/>
        <end position="83"/>
    </location>
</feature>
<gene>
    <name evidence="2" type="ORF">GUITHDRAFT_151230</name>
</gene>
<dbReference type="AlphaFoldDB" id="L1JNI2"/>
<dbReference type="InterPro" id="IPR000626">
    <property type="entry name" value="Ubiquitin-like_dom"/>
</dbReference>
<proteinExistence type="predicted"/>
<dbReference type="EMBL" id="JH992979">
    <property type="protein sequence ID" value="EKX50146.1"/>
    <property type="molecule type" value="Genomic_DNA"/>
</dbReference>